<evidence type="ECO:0000256" key="1">
    <source>
        <dbReference type="SAM" id="SignalP"/>
    </source>
</evidence>
<name>A0A6B0UXH4_IXORI</name>
<sequence>MSFLSLSVFVTLTLPGFPLSVKSFSHTKVQPRNSANLDPPDVFKHFSCTSSRSLFLHSPSMLFILSSTYQQETDCASQRKCVKARITMNRMSCMFALLRERLTKIVVRRLQASSLCLNTIIHLALFIWRSAVGDDTTGAKKGYELDPRTSSCHRTVRSFVNPGRKIS</sequence>
<protein>
    <submittedName>
        <fullName evidence="2">Putative secreted protein</fullName>
    </submittedName>
</protein>
<organism evidence="2">
    <name type="scientific">Ixodes ricinus</name>
    <name type="common">Common tick</name>
    <name type="synonym">Acarus ricinus</name>
    <dbReference type="NCBI Taxonomy" id="34613"/>
    <lineage>
        <taxon>Eukaryota</taxon>
        <taxon>Metazoa</taxon>
        <taxon>Ecdysozoa</taxon>
        <taxon>Arthropoda</taxon>
        <taxon>Chelicerata</taxon>
        <taxon>Arachnida</taxon>
        <taxon>Acari</taxon>
        <taxon>Parasitiformes</taxon>
        <taxon>Ixodida</taxon>
        <taxon>Ixodoidea</taxon>
        <taxon>Ixodidae</taxon>
        <taxon>Ixodinae</taxon>
        <taxon>Ixodes</taxon>
    </lineage>
</organism>
<dbReference type="AlphaFoldDB" id="A0A6B0UXH4"/>
<dbReference type="EMBL" id="GIFC01012550">
    <property type="protein sequence ID" value="MXU94633.1"/>
    <property type="molecule type" value="Transcribed_RNA"/>
</dbReference>
<proteinExistence type="predicted"/>
<feature type="chain" id="PRO_5025430366" evidence="1">
    <location>
        <begin position="24"/>
        <end position="167"/>
    </location>
</feature>
<keyword evidence="1" id="KW-0732">Signal</keyword>
<accession>A0A6B0UXH4</accession>
<feature type="signal peptide" evidence="1">
    <location>
        <begin position="1"/>
        <end position="23"/>
    </location>
</feature>
<evidence type="ECO:0000313" key="2">
    <source>
        <dbReference type="EMBL" id="MXU94633.1"/>
    </source>
</evidence>
<reference evidence="2" key="1">
    <citation type="submission" date="2019-12" db="EMBL/GenBank/DDBJ databases">
        <title>An insight into the sialome of adult female Ixodes ricinus ticks feeding for 6 days.</title>
        <authorList>
            <person name="Perner J."/>
            <person name="Ribeiro J.M.C."/>
        </authorList>
    </citation>
    <scope>NUCLEOTIDE SEQUENCE</scope>
    <source>
        <strain evidence="2">Semi-engorged</strain>
        <tissue evidence="2">Salivary glands</tissue>
    </source>
</reference>